<evidence type="ECO:0000256" key="1">
    <source>
        <dbReference type="SAM" id="MobiDB-lite"/>
    </source>
</evidence>
<proteinExistence type="predicted"/>
<dbReference type="InterPro" id="IPR026334">
    <property type="entry name" value="FxSxx-COOH"/>
</dbReference>
<dbReference type="NCBIfam" id="TIGR04268">
    <property type="entry name" value="FxSxx-COOH"/>
    <property type="match status" value="1"/>
</dbReference>
<evidence type="ECO:0000313" key="3">
    <source>
        <dbReference type="Proteomes" id="UP001201873"/>
    </source>
</evidence>
<gene>
    <name evidence="2" type="primary">fxsA</name>
    <name evidence="2" type="ORF">MXD59_18155</name>
</gene>
<name>A0ABT0K2C3_9ACTN</name>
<evidence type="ECO:0000313" key="2">
    <source>
        <dbReference type="EMBL" id="MCK9877674.1"/>
    </source>
</evidence>
<comment type="caution">
    <text evidence="2">The sequence shown here is derived from an EMBL/GenBank/DDBJ whole genome shotgun (WGS) entry which is preliminary data.</text>
</comment>
<accession>A0ABT0K2C3</accession>
<dbReference type="RefSeq" id="WP_248825884.1">
    <property type="nucleotide sequence ID" value="NZ_JALKFT010000020.1"/>
</dbReference>
<dbReference type="EMBL" id="JALKFT010000020">
    <property type="protein sequence ID" value="MCK9877674.1"/>
    <property type="molecule type" value="Genomic_DNA"/>
</dbReference>
<dbReference type="Proteomes" id="UP001201873">
    <property type="component" value="Unassembled WGS sequence"/>
</dbReference>
<feature type="region of interest" description="Disordered" evidence="1">
    <location>
        <begin position="42"/>
        <end position="76"/>
    </location>
</feature>
<reference evidence="2 3" key="1">
    <citation type="submission" date="2022-04" db="EMBL/GenBank/DDBJ databases">
        <title>Genome diversity in the genus Frankia.</title>
        <authorList>
            <person name="Carlos-Shanley C."/>
            <person name="Hahn D."/>
        </authorList>
    </citation>
    <scope>NUCLEOTIDE SEQUENCE [LARGE SCALE GENOMIC DNA]</scope>
    <source>
        <strain evidence="2 3">Ag45/Mut15</strain>
    </source>
</reference>
<sequence>MTGLSLEKIMEVGGPQLGRALLRLCREASGAPPRYSGFNSIIRSSADQQMIGPPPGNSGQRAGVAPEKSAGLDRGA</sequence>
<keyword evidence="3" id="KW-1185">Reference proteome</keyword>
<protein>
    <submittedName>
        <fullName evidence="2">FxSxx-COOH protein</fullName>
    </submittedName>
</protein>
<organism evidence="2 3">
    <name type="scientific">Frankia umida</name>
    <dbReference type="NCBI Taxonomy" id="573489"/>
    <lineage>
        <taxon>Bacteria</taxon>
        <taxon>Bacillati</taxon>
        <taxon>Actinomycetota</taxon>
        <taxon>Actinomycetes</taxon>
        <taxon>Frankiales</taxon>
        <taxon>Frankiaceae</taxon>
        <taxon>Frankia</taxon>
    </lineage>
</organism>